<evidence type="ECO:0000259" key="3">
    <source>
        <dbReference type="Pfam" id="PF00024"/>
    </source>
</evidence>
<proteinExistence type="predicted"/>
<organism evidence="4 5">
    <name type="scientific">Fusarium acuminatum</name>
    <dbReference type="NCBI Taxonomy" id="5515"/>
    <lineage>
        <taxon>Eukaryota</taxon>
        <taxon>Fungi</taxon>
        <taxon>Dikarya</taxon>
        <taxon>Ascomycota</taxon>
        <taxon>Pezizomycotina</taxon>
        <taxon>Sordariomycetes</taxon>
        <taxon>Hypocreomycetidae</taxon>
        <taxon>Hypocreales</taxon>
        <taxon>Nectriaceae</taxon>
        <taxon>Fusarium</taxon>
        <taxon>Fusarium tricinctum species complex</taxon>
    </lineage>
</organism>
<feature type="region of interest" description="Disordered" evidence="1">
    <location>
        <begin position="304"/>
        <end position="479"/>
    </location>
</feature>
<keyword evidence="2" id="KW-0732">Signal</keyword>
<feature type="chain" id="PRO_5046291690" description="Apple domain-containing protein" evidence="2">
    <location>
        <begin position="19"/>
        <end position="886"/>
    </location>
</feature>
<feature type="compositionally biased region" description="Polar residues" evidence="1">
    <location>
        <begin position="316"/>
        <end position="335"/>
    </location>
</feature>
<evidence type="ECO:0000256" key="1">
    <source>
        <dbReference type="SAM" id="MobiDB-lite"/>
    </source>
</evidence>
<evidence type="ECO:0000313" key="4">
    <source>
        <dbReference type="EMBL" id="WZH48550.1"/>
    </source>
</evidence>
<protein>
    <recommendedName>
        <fullName evidence="3">Apple domain-containing protein</fullName>
    </recommendedName>
</protein>
<feature type="compositionally biased region" description="Polar residues" evidence="1">
    <location>
        <begin position="343"/>
        <end position="394"/>
    </location>
</feature>
<gene>
    <name evidence="4" type="ORF">QYS62_009728</name>
</gene>
<accession>A0ABZ2X7U9</accession>
<feature type="region of interest" description="Disordered" evidence="1">
    <location>
        <begin position="247"/>
        <end position="272"/>
    </location>
</feature>
<dbReference type="Proteomes" id="UP001489902">
    <property type="component" value="Chromosome 6"/>
</dbReference>
<dbReference type="InterPro" id="IPR003609">
    <property type="entry name" value="Pan_app"/>
</dbReference>
<feature type="domain" description="Apple" evidence="3">
    <location>
        <begin position="696"/>
        <end position="751"/>
    </location>
</feature>
<feature type="signal peptide" evidence="2">
    <location>
        <begin position="1"/>
        <end position="18"/>
    </location>
</feature>
<sequence>MQSKIALIGLALANIAIAGPCKPNRLTTSSVLSDSLTATIPTTAVTDISTDITSPILTQSTTATQESQPIITNAIAGGSFAAADPNNPPSGLTGFGASGDAVFHEGGCYKDDGSRDNGCAALTATGNPSEKRDLGSFASIFQTLNSLSTGSRNKYTVQFFYIVASGGNQACTVSASLGNKQFYTNSLSSTGSGVSWNQVLQQVESDSSSAAFSISMSCSGSGTSMIFVDSVFISNQVTPENIGDFKLDFGNTGPDPVSTSQAEAAVSTTEIPSRATSDVDFTSAGVSGPFSTTSAVNHNVETSSYVSSSSADDNNDGTSAPITTTSPINTAVESTSAEEDSHSTMTEEPTEVTESPNTKDSTPTAGGLQSTVTGQPSSTSPVTSQENTEYSTSAAVEHSQPGTELPGSSDIGHSTSTAVEQTESDTTLPSPNTELSTSAAVEHSQPGTELPGSLATDATTLPDPAAATSETPNVDSQTIDSTSAIVSLSATHIAPVDVASTLSTTAQPTETACKTTCEMKNDSWQHDEWNCEIYGLYSGPTYGVPGDDDDETRHYFQSREECAAICKATPGCKSSGIMFAAAKCFFSNNVVTQAEVRDMQSDNIDVSWSGMQCFRCSECDSSPSSTRPDFPTTTKAPVVIKQTTLATTTSPPPETTTQPAEVCLYNRGQTCEFNRFKDHSDTLCIYAAYFTGQTWKESREKYPFQDSLQQCAAICQTLEGCESSGFYSTENRCLFTSKKLQRSDMVIRDDRPFDHSVWSHNSCFTCPNCVTSSQPVTPGWMCSYEQGDICQRVVPRKTNALCKYEGMFEPYIEESHDRYPDQSSPEKCAAICLTQDYCTASGYKDGGCLFAFTELKAEKFRLDWPDHSRDAIWDDRSCFECPGCTE</sequence>
<feature type="compositionally biased region" description="Polar residues" evidence="1">
    <location>
        <begin position="411"/>
        <end position="439"/>
    </location>
</feature>
<feature type="compositionally biased region" description="Polar residues" evidence="1">
    <location>
        <begin position="257"/>
        <end position="272"/>
    </location>
</feature>
<dbReference type="Pfam" id="PF00024">
    <property type="entry name" value="PAN_1"/>
    <property type="match status" value="1"/>
</dbReference>
<dbReference type="EMBL" id="CP151265">
    <property type="protein sequence ID" value="WZH48550.1"/>
    <property type="molecule type" value="Genomic_DNA"/>
</dbReference>
<evidence type="ECO:0000313" key="5">
    <source>
        <dbReference type="Proteomes" id="UP001489902"/>
    </source>
</evidence>
<keyword evidence="5" id="KW-1185">Reference proteome</keyword>
<feature type="compositionally biased region" description="Low complexity" evidence="1">
    <location>
        <begin position="454"/>
        <end position="468"/>
    </location>
</feature>
<evidence type="ECO:0000256" key="2">
    <source>
        <dbReference type="SAM" id="SignalP"/>
    </source>
</evidence>
<name>A0ABZ2X7U9_9HYPO</name>
<feature type="compositionally biased region" description="Polar residues" evidence="1">
    <location>
        <begin position="469"/>
        <end position="479"/>
    </location>
</feature>
<reference evidence="4 5" key="1">
    <citation type="submission" date="2024-04" db="EMBL/GenBank/DDBJ databases">
        <title>Complete genome sequence of Fusarium acuminatum.</title>
        <authorList>
            <person name="Lan B."/>
        </authorList>
    </citation>
    <scope>NUCLEOTIDE SEQUENCE [LARGE SCALE GENOMIC DNA]</scope>
    <source>
        <strain evidence="4">1A</strain>
    </source>
</reference>